<protein>
    <submittedName>
        <fullName evidence="2">Uncharacterized protein</fullName>
    </submittedName>
</protein>
<comment type="caution">
    <text evidence="2">The sequence shown here is derived from an EMBL/GenBank/DDBJ whole genome shotgun (WGS) entry which is preliminary data.</text>
</comment>
<sequence length="101" mass="11496">MTMEKKKNENVDRKTQERVCPEEHPEINHITLTNSYSFLLVKLISCATLRCYIMSYRSNSLIILVCELLRTVGSTHLDSSQAVKTSSRSLRNLIEKGIPVA</sequence>
<keyword evidence="3" id="KW-1185">Reference proteome</keyword>
<reference evidence="2 3" key="1">
    <citation type="submission" date="2020-12" db="EMBL/GenBank/DDBJ databases">
        <title>Concerted genomic and epigenomic changes stabilize Arabidopsis allopolyploids.</title>
        <authorList>
            <person name="Chen Z."/>
        </authorList>
    </citation>
    <scope>NUCLEOTIDE SEQUENCE [LARGE SCALE GENOMIC DNA]</scope>
    <source>
        <strain evidence="2">As9502</strain>
        <tissue evidence="2">Leaf</tissue>
    </source>
</reference>
<gene>
    <name evidence="2" type="ORF">ISN44_As07g011510</name>
</gene>
<organism evidence="2 3">
    <name type="scientific">Arabidopsis suecica</name>
    <name type="common">Swedish thale-cress</name>
    <name type="synonym">Cardaminopsis suecica</name>
    <dbReference type="NCBI Taxonomy" id="45249"/>
    <lineage>
        <taxon>Eukaryota</taxon>
        <taxon>Viridiplantae</taxon>
        <taxon>Streptophyta</taxon>
        <taxon>Embryophyta</taxon>
        <taxon>Tracheophyta</taxon>
        <taxon>Spermatophyta</taxon>
        <taxon>Magnoliopsida</taxon>
        <taxon>eudicotyledons</taxon>
        <taxon>Gunneridae</taxon>
        <taxon>Pentapetalae</taxon>
        <taxon>rosids</taxon>
        <taxon>malvids</taxon>
        <taxon>Brassicales</taxon>
        <taxon>Brassicaceae</taxon>
        <taxon>Camelineae</taxon>
        <taxon>Arabidopsis</taxon>
    </lineage>
</organism>
<dbReference type="AlphaFoldDB" id="A0A8T2BMU5"/>
<feature type="region of interest" description="Disordered" evidence="1">
    <location>
        <begin position="1"/>
        <end position="20"/>
    </location>
</feature>
<name>A0A8T2BMU5_ARASU</name>
<dbReference type="EMBL" id="JAEFBJ010000007">
    <property type="protein sequence ID" value="KAG7588828.1"/>
    <property type="molecule type" value="Genomic_DNA"/>
</dbReference>
<evidence type="ECO:0000313" key="3">
    <source>
        <dbReference type="Proteomes" id="UP000694251"/>
    </source>
</evidence>
<proteinExistence type="predicted"/>
<evidence type="ECO:0000256" key="1">
    <source>
        <dbReference type="SAM" id="MobiDB-lite"/>
    </source>
</evidence>
<evidence type="ECO:0000313" key="2">
    <source>
        <dbReference type="EMBL" id="KAG7588828.1"/>
    </source>
</evidence>
<accession>A0A8T2BMU5</accession>
<dbReference type="Proteomes" id="UP000694251">
    <property type="component" value="Chromosome 7"/>
</dbReference>